<keyword evidence="1" id="KW-0067">ATP-binding</keyword>
<keyword evidence="1" id="KW-0233">DNA recombination</keyword>
<dbReference type="GO" id="GO:0016887">
    <property type="term" value="F:ATP hydrolysis activity"/>
    <property type="evidence" value="ECO:0007669"/>
    <property type="project" value="RHEA"/>
</dbReference>
<comment type="catalytic activity">
    <reaction evidence="1">
        <text>ATP + H2O = ADP + phosphate + H(+)</text>
        <dbReference type="Rhea" id="RHEA:13065"/>
        <dbReference type="ChEBI" id="CHEBI:15377"/>
        <dbReference type="ChEBI" id="CHEBI:15378"/>
        <dbReference type="ChEBI" id="CHEBI:30616"/>
        <dbReference type="ChEBI" id="CHEBI:43474"/>
        <dbReference type="ChEBI" id="CHEBI:456216"/>
        <dbReference type="EC" id="5.6.2.3"/>
    </reaction>
</comment>
<dbReference type="PANTHER" id="PTHR10492">
    <property type="match status" value="1"/>
</dbReference>
<keyword evidence="5" id="KW-1185">Reference proteome</keyword>
<dbReference type="SUPFAM" id="SSF52540">
    <property type="entry name" value="P-loop containing nucleoside triphosphate hydrolases"/>
    <property type="match status" value="1"/>
</dbReference>
<dbReference type="GO" id="GO:0000723">
    <property type="term" value="P:telomere maintenance"/>
    <property type="evidence" value="ECO:0007669"/>
    <property type="project" value="InterPro"/>
</dbReference>
<keyword evidence="1" id="KW-0234">DNA repair</keyword>
<dbReference type="Gramene" id="Bo5g035220.1">
    <property type="protein sequence ID" value="Bo5g035220.1"/>
    <property type="gene ID" value="Bo5g035220"/>
</dbReference>
<proteinExistence type="inferred from homology"/>
<dbReference type="HOGENOM" id="CLU_001324_14_0_1"/>
<dbReference type="AlphaFoldDB" id="A0A0D3CCB6"/>
<dbReference type="InterPro" id="IPR049163">
    <property type="entry name" value="Pif1-like_2B_dom"/>
</dbReference>
<comment type="cofactor">
    <cofactor evidence="1">
        <name>Mg(2+)</name>
        <dbReference type="ChEBI" id="CHEBI:18420"/>
    </cofactor>
</comment>
<dbReference type="EC" id="5.6.2.3" evidence="1"/>
<feature type="domain" description="DNA helicase Pif1-like 2B" evidence="3">
    <location>
        <begin position="222"/>
        <end position="268"/>
    </location>
</feature>
<dbReference type="PANTHER" id="PTHR10492:SF90">
    <property type="entry name" value="ATP-DEPENDENT DNA HELICASE"/>
    <property type="match status" value="1"/>
</dbReference>
<keyword evidence="1" id="KW-0378">Hydrolase</keyword>
<keyword evidence="1" id="KW-0227">DNA damage</keyword>
<reference evidence="4" key="2">
    <citation type="submission" date="2015-03" db="UniProtKB">
        <authorList>
            <consortium name="EnsemblPlants"/>
        </authorList>
    </citation>
    <scope>IDENTIFICATION</scope>
</reference>
<keyword evidence="1" id="KW-0547">Nucleotide-binding</keyword>
<evidence type="ECO:0000256" key="1">
    <source>
        <dbReference type="RuleBase" id="RU363044"/>
    </source>
</evidence>
<dbReference type="GO" id="GO:0005524">
    <property type="term" value="F:ATP binding"/>
    <property type="evidence" value="ECO:0007669"/>
    <property type="project" value="UniProtKB-KW"/>
</dbReference>
<evidence type="ECO:0000259" key="2">
    <source>
        <dbReference type="Pfam" id="PF05970"/>
    </source>
</evidence>
<reference evidence="4 5" key="1">
    <citation type="journal article" date="2014" name="Genome Biol.">
        <title>Transcriptome and methylome profiling reveals relics of genome dominance in the mesopolyploid Brassica oleracea.</title>
        <authorList>
            <person name="Parkin I.A."/>
            <person name="Koh C."/>
            <person name="Tang H."/>
            <person name="Robinson S.J."/>
            <person name="Kagale S."/>
            <person name="Clarke W.E."/>
            <person name="Town C.D."/>
            <person name="Nixon J."/>
            <person name="Krishnakumar V."/>
            <person name="Bidwell S.L."/>
            <person name="Denoeud F."/>
            <person name="Belcram H."/>
            <person name="Links M.G."/>
            <person name="Just J."/>
            <person name="Clarke C."/>
            <person name="Bender T."/>
            <person name="Huebert T."/>
            <person name="Mason A.S."/>
            <person name="Pires J.C."/>
            <person name="Barker G."/>
            <person name="Moore J."/>
            <person name="Walley P.G."/>
            <person name="Manoli S."/>
            <person name="Batley J."/>
            <person name="Edwards D."/>
            <person name="Nelson M.N."/>
            <person name="Wang X."/>
            <person name="Paterson A.H."/>
            <person name="King G."/>
            <person name="Bancroft I."/>
            <person name="Chalhoub B."/>
            <person name="Sharpe A.G."/>
        </authorList>
    </citation>
    <scope>NUCLEOTIDE SEQUENCE</scope>
    <source>
        <strain evidence="4 5">cv. TO1000</strain>
    </source>
</reference>
<evidence type="ECO:0000313" key="4">
    <source>
        <dbReference type="EnsemblPlants" id="Bo5g035220.1"/>
    </source>
</evidence>
<dbReference type="STRING" id="109376.A0A0D3CCB6"/>
<dbReference type="CDD" id="cd18809">
    <property type="entry name" value="SF1_C_RecD"/>
    <property type="match status" value="1"/>
</dbReference>
<dbReference type="InterPro" id="IPR010285">
    <property type="entry name" value="DNA_helicase_pif1-like_DEAD"/>
</dbReference>
<dbReference type="Proteomes" id="UP000032141">
    <property type="component" value="Chromosome C5"/>
</dbReference>
<dbReference type="GO" id="GO:0006310">
    <property type="term" value="P:DNA recombination"/>
    <property type="evidence" value="ECO:0007669"/>
    <property type="project" value="UniProtKB-KW"/>
</dbReference>
<dbReference type="FunFam" id="3.40.50.300:FF:002884">
    <property type="entry name" value="ATP-dependent DNA helicase"/>
    <property type="match status" value="1"/>
</dbReference>
<organism evidence="4 5">
    <name type="scientific">Brassica oleracea var. oleracea</name>
    <dbReference type="NCBI Taxonomy" id="109376"/>
    <lineage>
        <taxon>Eukaryota</taxon>
        <taxon>Viridiplantae</taxon>
        <taxon>Streptophyta</taxon>
        <taxon>Embryophyta</taxon>
        <taxon>Tracheophyta</taxon>
        <taxon>Spermatophyta</taxon>
        <taxon>Magnoliopsida</taxon>
        <taxon>eudicotyledons</taxon>
        <taxon>Gunneridae</taxon>
        <taxon>Pentapetalae</taxon>
        <taxon>rosids</taxon>
        <taxon>malvids</taxon>
        <taxon>Brassicales</taxon>
        <taxon>Brassicaceae</taxon>
        <taxon>Brassiceae</taxon>
        <taxon>Brassica</taxon>
    </lineage>
</organism>
<keyword evidence="1" id="KW-0347">Helicase</keyword>
<feature type="domain" description="DNA helicase Pif1-like DEAD-box helicase" evidence="2">
    <location>
        <begin position="45"/>
        <end position="115"/>
    </location>
</feature>
<dbReference type="Pfam" id="PF21530">
    <property type="entry name" value="Pif1_2B_dom"/>
    <property type="match status" value="1"/>
</dbReference>
<accession>A0A0D3CCB6</accession>
<dbReference type="GO" id="GO:0043139">
    <property type="term" value="F:5'-3' DNA helicase activity"/>
    <property type="evidence" value="ECO:0007669"/>
    <property type="project" value="UniProtKB-EC"/>
</dbReference>
<sequence length="396" mass="44670">MVSVQLVAALQRVPAFDGLHLGRSAQFVVGRLLRFWDSKNIKKQGEFMGLTLLLLDKKILPVIPQGTRQETVNAAVNHSHLWNHCEIHVLSKNMRIKSDEKDFAKWILQVGDGMATLVPQKETYTKAAEDQILIDDYLLLPVTSNPLDVLCQSVFSDFTNDYKDMEKNRDSAILTPKNDTVDEINTYLLSKIPGAEQEYLRYDSFAEDEKHYGEFDLTYPLEYLNSLEFSGLHAHTICFKVGVPIMLLRNINQAEGLCNGTRPIVTHLGERVIKAEVLTASPTKQIVLIPRIVLSPTMSNHPFTLRRRQFPVKVSYAMTINKSQGQTLTKVALYLPKPVFTHGQLYVTLSRVTTPKGLKVLNITRPSGLMNTISNIVYKEAFNALPQTTGLEEDDD</sequence>
<dbReference type="InterPro" id="IPR027417">
    <property type="entry name" value="P-loop_NTPase"/>
</dbReference>
<comment type="similarity">
    <text evidence="1">Belongs to the helicase family.</text>
</comment>
<evidence type="ECO:0000259" key="3">
    <source>
        <dbReference type="Pfam" id="PF21530"/>
    </source>
</evidence>
<dbReference type="Pfam" id="PF05970">
    <property type="entry name" value="PIF1"/>
    <property type="match status" value="1"/>
</dbReference>
<protein>
    <recommendedName>
        <fullName evidence="1">ATP-dependent DNA helicase</fullName>
        <ecNumber evidence="1">5.6.2.3</ecNumber>
    </recommendedName>
</protein>
<evidence type="ECO:0000313" key="5">
    <source>
        <dbReference type="Proteomes" id="UP000032141"/>
    </source>
</evidence>
<dbReference type="GO" id="GO:0006281">
    <property type="term" value="P:DNA repair"/>
    <property type="evidence" value="ECO:0007669"/>
    <property type="project" value="UniProtKB-KW"/>
</dbReference>
<dbReference type="eggNOG" id="KOG0987">
    <property type="taxonomic scope" value="Eukaryota"/>
</dbReference>
<name>A0A0D3CCB6_BRAOL</name>
<dbReference type="EnsemblPlants" id="Bo5g035220.1">
    <property type="protein sequence ID" value="Bo5g035220.1"/>
    <property type="gene ID" value="Bo5g035220"/>
</dbReference>